<name>A0ABW1GBB2_9ACTN</name>
<evidence type="ECO:0000313" key="1">
    <source>
        <dbReference type="EMBL" id="MFC5911155.1"/>
    </source>
</evidence>
<evidence type="ECO:0000313" key="2">
    <source>
        <dbReference type="Proteomes" id="UP001596174"/>
    </source>
</evidence>
<accession>A0ABW1GBB2</accession>
<comment type="caution">
    <text evidence="1">The sequence shown here is derived from an EMBL/GenBank/DDBJ whole genome shotgun (WGS) entry which is preliminary data.</text>
</comment>
<proteinExistence type="predicted"/>
<dbReference type="Proteomes" id="UP001596174">
    <property type="component" value="Unassembled WGS sequence"/>
</dbReference>
<organism evidence="1 2">
    <name type="scientific">Streptacidiphilus monticola</name>
    <dbReference type="NCBI Taxonomy" id="2161674"/>
    <lineage>
        <taxon>Bacteria</taxon>
        <taxon>Bacillati</taxon>
        <taxon>Actinomycetota</taxon>
        <taxon>Actinomycetes</taxon>
        <taxon>Kitasatosporales</taxon>
        <taxon>Streptomycetaceae</taxon>
        <taxon>Streptacidiphilus</taxon>
    </lineage>
</organism>
<gene>
    <name evidence="1" type="ORF">ACFP3V_28605</name>
</gene>
<dbReference type="RefSeq" id="WP_380589614.1">
    <property type="nucleotide sequence ID" value="NZ_JBHSQJ010000147.1"/>
</dbReference>
<keyword evidence="2" id="KW-1185">Reference proteome</keyword>
<dbReference type="EMBL" id="JBHSQJ010000147">
    <property type="protein sequence ID" value="MFC5911155.1"/>
    <property type="molecule type" value="Genomic_DNA"/>
</dbReference>
<reference evidence="2" key="1">
    <citation type="journal article" date="2019" name="Int. J. Syst. Evol. Microbiol.">
        <title>The Global Catalogue of Microorganisms (GCM) 10K type strain sequencing project: providing services to taxonomists for standard genome sequencing and annotation.</title>
        <authorList>
            <consortium name="The Broad Institute Genomics Platform"/>
            <consortium name="The Broad Institute Genome Sequencing Center for Infectious Disease"/>
            <person name="Wu L."/>
            <person name="Ma J."/>
        </authorList>
    </citation>
    <scope>NUCLEOTIDE SEQUENCE [LARGE SCALE GENOMIC DNA]</scope>
    <source>
        <strain evidence="2">JCM 4816</strain>
    </source>
</reference>
<sequence length="96" mass="10405">MSIFERALSAVETGTETVHEAVSEFLENRAAAQLFLKLGIAAYAENRLGGTHEPVEKILAALDAHAEKYGIVDLDDLKAAHEVLDKDFLAAHSVDD</sequence>
<protein>
    <submittedName>
        <fullName evidence="1">Uncharacterized protein</fullName>
    </submittedName>
</protein>